<dbReference type="SUPFAM" id="SSF53335">
    <property type="entry name" value="S-adenosyl-L-methionine-dependent methyltransferases"/>
    <property type="match status" value="1"/>
</dbReference>
<dbReference type="GO" id="GO:0032259">
    <property type="term" value="P:methylation"/>
    <property type="evidence" value="ECO:0007669"/>
    <property type="project" value="UniProtKB-KW"/>
</dbReference>
<feature type="domain" description="CheR-type methyltransferase" evidence="5">
    <location>
        <begin position="1"/>
        <end position="263"/>
    </location>
</feature>
<dbReference type="PROSITE" id="PS50123">
    <property type="entry name" value="CHER"/>
    <property type="match status" value="1"/>
</dbReference>
<dbReference type="PANTHER" id="PTHR24422:SF19">
    <property type="entry name" value="CHEMOTAXIS PROTEIN METHYLTRANSFERASE"/>
    <property type="match status" value="1"/>
</dbReference>
<dbReference type="InterPro" id="IPR050903">
    <property type="entry name" value="Bact_Chemotaxis_MeTrfase"/>
</dbReference>
<evidence type="ECO:0000256" key="1">
    <source>
        <dbReference type="ARBA" id="ARBA00022603"/>
    </source>
</evidence>
<dbReference type="InterPro" id="IPR029063">
    <property type="entry name" value="SAM-dependent_MTases_sf"/>
</dbReference>
<dbReference type="InterPro" id="IPR000780">
    <property type="entry name" value="CheR_MeTrfase"/>
</dbReference>
<reference evidence="6 7" key="1">
    <citation type="submission" date="2020-08" db="EMBL/GenBank/DDBJ databases">
        <title>Bridging the membrane lipid divide: bacteria of the FCB group superphylum have the potential to synthesize archaeal ether lipids.</title>
        <authorList>
            <person name="Villanueva L."/>
            <person name="Von Meijenfeldt F.A.B."/>
            <person name="Westbye A.B."/>
            <person name="Yadav S."/>
            <person name="Hopmans E.C."/>
            <person name="Dutilh B.E."/>
            <person name="Sinninghe Damste J.S."/>
        </authorList>
    </citation>
    <scope>NUCLEOTIDE SEQUENCE [LARGE SCALE GENOMIC DNA]</scope>
    <source>
        <strain evidence="6">NIOZ-UU17</strain>
    </source>
</reference>
<evidence type="ECO:0000313" key="7">
    <source>
        <dbReference type="Proteomes" id="UP000605201"/>
    </source>
</evidence>
<gene>
    <name evidence="6" type="ORF">H8D96_00425</name>
</gene>
<dbReference type="EMBL" id="JACNIG010000026">
    <property type="protein sequence ID" value="MBC8430361.1"/>
    <property type="molecule type" value="Genomic_DNA"/>
</dbReference>
<evidence type="ECO:0000313" key="6">
    <source>
        <dbReference type="EMBL" id="MBC8430361.1"/>
    </source>
</evidence>
<protein>
    <submittedName>
        <fullName evidence="6">Tetratricopeptide repeat protein</fullName>
    </submittedName>
</protein>
<evidence type="ECO:0000256" key="3">
    <source>
        <dbReference type="ARBA" id="ARBA00022691"/>
    </source>
</evidence>
<keyword evidence="3" id="KW-0949">S-adenosyl-L-methionine</keyword>
<dbReference type="SUPFAM" id="SSF48452">
    <property type="entry name" value="TPR-like"/>
    <property type="match status" value="1"/>
</dbReference>
<comment type="caution">
    <text evidence="6">The sequence shown here is derived from an EMBL/GenBank/DDBJ whole genome shotgun (WGS) entry which is preliminary data.</text>
</comment>
<dbReference type="InterPro" id="IPR022642">
    <property type="entry name" value="CheR_C"/>
</dbReference>
<dbReference type="AlphaFoldDB" id="A0A8J6NX70"/>
<dbReference type="Proteomes" id="UP000605201">
    <property type="component" value="Unassembled WGS sequence"/>
</dbReference>
<sequence>MDQNIPDHLISDLSDFVRSQTGLYFPKEKWRDLNRGVKTALEELVEEPSVREDTASCIQWLLSSTLTNKQLDTLVGHLTIGETFFFRDKNIFQVLKDHILSGWIKSSQVRGKSIRFFSAGCCTGEEPYSIAMLIDQMMPELKDWEITILATDINPRFLQKAEQGVYTRWSFRDTPDEILEKYFKKQADNRYEISTHLKDMVNFCQLNLAERTYPSALNNNAMDVIFCRNVLMYFAPDLRGEVIKRLTHSLVEGGWLIVSPSEAAFVQQLGLNAVRFPGAVLHRKGPPRKEDLEPRCSKTRSAGLPYPVVSSLSRKQSGDKETNRKRLRRKTDKKRGKRHVQPKQDIYQESVNLYKKGRYEESVEKLTTLLSNRKNSNGTFLLKSESMALLSKSLANLGKLDEAQKWSEKAVNTEKLNPGHHYLLATICHEQGRLTESIKSLKHALYLDPRFVLAHFALGNLTRQQDKINESGKHYKNVLSLLLPMDHEEILPYSEGMTAGRLMETVRLMIDD</sequence>
<proteinExistence type="predicted"/>
<name>A0A8J6NX70_9BACT</name>
<feature type="compositionally biased region" description="Basic residues" evidence="4">
    <location>
        <begin position="325"/>
        <end position="341"/>
    </location>
</feature>
<dbReference type="GO" id="GO:0008757">
    <property type="term" value="F:S-adenosylmethionine-dependent methyltransferase activity"/>
    <property type="evidence" value="ECO:0007669"/>
    <property type="project" value="InterPro"/>
</dbReference>
<dbReference type="InterPro" id="IPR011990">
    <property type="entry name" value="TPR-like_helical_dom_sf"/>
</dbReference>
<keyword evidence="2" id="KW-0808">Transferase</keyword>
<dbReference type="InterPro" id="IPR019734">
    <property type="entry name" value="TPR_rpt"/>
</dbReference>
<evidence type="ECO:0000259" key="5">
    <source>
        <dbReference type="PROSITE" id="PS50123"/>
    </source>
</evidence>
<dbReference type="Gene3D" id="3.40.50.150">
    <property type="entry name" value="Vaccinia Virus protein VP39"/>
    <property type="match status" value="1"/>
</dbReference>
<accession>A0A8J6NX70</accession>
<organism evidence="6 7">
    <name type="scientific">Candidatus Desulfatibia vada</name>
    <dbReference type="NCBI Taxonomy" id="2841696"/>
    <lineage>
        <taxon>Bacteria</taxon>
        <taxon>Pseudomonadati</taxon>
        <taxon>Thermodesulfobacteriota</taxon>
        <taxon>Desulfobacteria</taxon>
        <taxon>Desulfobacterales</taxon>
        <taxon>Desulfobacterales incertae sedis</taxon>
        <taxon>Candidatus Desulfatibia</taxon>
    </lineage>
</organism>
<dbReference type="Pfam" id="PF13414">
    <property type="entry name" value="TPR_11"/>
    <property type="match status" value="1"/>
</dbReference>
<dbReference type="Pfam" id="PF13181">
    <property type="entry name" value="TPR_8"/>
    <property type="match status" value="1"/>
</dbReference>
<feature type="compositionally biased region" description="Basic and acidic residues" evidence="4">
    <location>
        <begin position="287"/>
        <end position="296"/>
    </location>
</feature>
<dbReference type="SMART" id="SM00138">
    <property type="entry name" value="MeTrc"/>
    <property type="match status" value="1"/>
</dbReference>
<keyword evidence="1" id="KW-0489">Methyltransferase</keyword>
<dbReference type="PRINTS" id="PR00996">
    <property type="entry name" value="CHERMTFRASE"/>
</dbReference>
<evidence type="ECO:0000256" key="4">
    <source>
        <dbReference type="SAM" id="MobiDB-lite"/>
    </source>
</evidence>
<dbReference type="PANTHER" id="PTHR24422">
    <property type="entry name" value="CHEMOTAXIS PROTEIN METHYLTRANSFERASE"/>
    <property type="match status" value="1"/>
</dbReference>
<evidence type="ECO:0000256" key="2">
    <source>
        <dbReference type="ARBA" id="ARBA00022679"/>
    </source>
</evidence>
<dbReference type="Pfam" id="PF01739">
    <property type="entry name" value="CheR"/>
    <property type="match status" value="1"/>
</dbReference>
<dbReference type="Gene3D" id="1.25.40.10">
    <property type="entry name" value="Tetratricopeptide repeat domain"/>
    <property type="match status" value="1"/>
</dbReference>
<feature type="region of interest" description="Disordered" evidence="4">
    <location>
        <begin position="282"/>
        <end position="342"/>
    </location>
</feature>